<keyword evidence="3" id="KW-1185">Reference proteome</keyword>
<protein>
    <submittedName>
        <fullName evidence="2">Uncharacterized protein</fullName>
    </submittedName>
</protein>
<feature type="compositionally biased region" description="Polar residues" evidence="1">
    <location>
        <begin position="103"/>
        <end position="116"/>
    </location>
</feature>
<evidence type="ECO:0000313" key="3">
    <source>
        <dbReference type="Proteomes" id="UP000314294"/>
    </source>
</evidence>
<dbReference type="AlphaFoldDB" id="A0A4Z2HT43"/>
<evidence type="ECO:0000313" key="2">
    <source>
        <dbReference type="EMBL" id="TNN68820.1"/>
    </source>
</evidence>
<organism evidence="2 3">
    <name type="scientific">Liparis tanakae</name>
    <name type="common">Tanaka's snailfish</name>
    <dbReference type="NCBI Taxonomy" id="230148"/>
    <lineage>
        <taxon>Eukaryota</taxon>
        <taxon>Metazoa</taxon>
        <taxon>Chordata</taxon>
        <taxon>Craniata</taxon>
        <taxon>Vertebrata</taxon>
        <taxon>Euteleostomi</taxon>
        <taxon>Actinopterygii</taxon>
        <taxon>Neopterygii</taxon>
        <taxon>Teleostei</taxon>
        <taxon>Neoteleostei</taxon>
        <taxon>Acanthomorphata</taxon>
        <taxon>Eupercaria</taxon>
        <taxon>Perciformes</taxon>
        <taxon>Cottioidei</taxon>
        <taxon>Cottales</taxon>
        <taxon>Liparidae</taxon>
        <taxon>Liparis</taxon>
    </lineage>
</organism>
<dbReference type="EMBL" id="SRLO01000184">
    <property type="protein sequence ID" value="TNN68820.1"/>
    <property type="molecule type" value="Genomic_DNA"/>
</dbReference>
<feature type="compositionally biased region" description="Basic and acidic residues" evidence="1">
    <location>
        <begin position="59"/>
        <end position="75"/>
    </location>
</feature>
<sequence>MNVSRCGIVHEEEQQSDSPLAVRWRLSSSATGCLLVEGPAGRPDPDDLAAAPSRGLTGLERRPLRLPAHTHDSRPRKNTSTAVPLQTAVFPPEKPPARPLPTFTDTCRSGVSRQKQ</sequence>
<feature type="region of interest" description="Disordered" evidence="1">
    <location>
        <begin position="37"/>
        <end position="116"/>
    </location>
</feature>
<comment type="caution">
    <text evidence="2">The sequence shown here is derived from an EMBL/GenBank/DDBJ whole genome shotgun (WGS) entry which is preliminary data.</text>
</comment>
<evidence type="ECO:0000256" key="1">
    <source>
        <dbReference type="SAM" id="MobiDB-lite"/>
    </source>
</evidence>
<name>A0A4Z2HT43_9TELE</name>
<accession>A0A4Z2HT43</accession>
<proteinExistence type="predicted"/>
<dbReference type="Proteomes" id="UP000314294">
    <property type="component" value="Unassembled WGS sequence"/>
</dbReference>
<reference evidence="2 3" key="1">
    <citation type="submission" date="2019-03" db="EMBL/GenBank/DDBJ databases">
        <title>First draft genome of Liparis tanakae, snailfish: a comprehensive survey of snailfish specific genes.</title>
        <authorList>
            <person name="Kim W."/>
            <person name="Song I."/>
            <person name="Jeong J.-H."/>
            <person name="Kim D."/>
            <person name="Kim S."/>
            <person name="Ryu S."/>
            <person name="Song J.Y."/>
            <person name="Lee S.K."/>
        </authorList>
    </citation>
    <scope>NUCLEOTIDE SEQUENCE [LARGE SCALE GENOMIC DNA]</scope>
    <source>
        <tissue evidence="2">Muscle</tissue>
    </source>
</reference>
<gene>
    <name evidence="2" type="ORF">EYF80_021008</name>
</gene>